<dbReference type="CDD" id="cd02249">
    <property type="entry name" value="ZZ"/>
    <property type="match status" value="1"/>
</dbReference>
<dbReference type="SUPFAM" id="SSF57850">
    <property type="entry name" value="RING/U-box"/>
    <property type="match status" value="1"/>
</dbReference>
<evidence type="ECO:0000256" key="6">
    <source>
        <dbReference type="PROSITE-ProRule" id="PRU00023"/>
    </source>
</evidence>
<evidence type="ECO:0000256" key="4">
    <source>
        <dbReference type="ARBA" id="ARBA00022833"/>
    </source>
</evidence>
<organism evidence="9 10">
    <name type="scientific">Fusarium torulosum</name>
    <dbReference type="NCBI Taxonomy" id="33205"/>
    <lineage>
        <taxon>Eukaryota</taxon>
        <taxon>Fungi</taxon>
        <taxon>Dikarya</taxon>
        <taxon>Ascomycota</taxon>
        <taxon>Pezizomycotina</taxon>
        <taxon>Sordariomycetes</taxon>
        <taxon>Hypocreomycetidae</taxon>
        <taxon>Hypocreales</taxon>
        <taxon>Nectriaceae</taxon>
        <taxon>Fusarium</taxon>
    </lineage>
</organism>
<dbReference type="SUPFAM" id="SSF48403">
    <property type="entry name" value="Ankyrin repeat"/>
    <property type="match status" value="4"/>
</dbReference>
<dbReference type="PROSITE" id="PS00028">
    <property type="entry name" value="ZINC_FINGER_C2H2_1"/>
    <property type="match status" value="1"/>
</dbReference>
<evidence type="ECO:0000313" key="10">
    <source>
        <dbReference type="Proteomes" id="UP001187734"/>
    </source>
</evidence>
<feature type="repeat" description="ANK" evidence="6">
    <location>
        <begin position="1488"/>
        <end position="1520"/>
    </location>
</feature>
<dbReference type="InterPro" id="IPR013087">
    <property type="entry name" value="Znf_C2H2_type"/>
</dbReference>
<feature type="compositionally biased region" description="Polar residues" evidence="7">
    <location>
        <begin position="1"/>
        <end position="23"/>
    </location>
</feature>
<dbReference type="Pfam" id="PF12796">
    <property type="entry name" value="Ank_2"/>
    <property type="match status" value="5"/>
</dbReference>
<dbReference type="SUPFAM" id="SSF53474">
    <property type="entry name" value="alpha/beta-Hydrolases"/>
    <property type="match status" value="1"/>
</dbReference>
<feature type="repeat" description="ANK" evidence="6">
    <location>
        <begin position="1353"/>
        <end position="1385"/>
    </location>
</feature>
<name>A0AAE8M3S0_9HYPO</name>
<dbReference type="InterPro" id="IPR036770">
    <property type="entry name" value="Ankyrin_rpt-contain_sf"/>
</dbReference>
<dbReference type="SMART" id="SM00291">
    <property type="entry name" value="ZnF_ZZ"/>
    <property type="match status" value="1"/>
</dbReference>
<dbReference type="PROSITE" id="PS50297">
    <property type="entry name" value="ANK_REP_REGION"/>
    <property type="match status" value="5"/>
</dbReference>
<dbReference type="Proteomes" id="UP001187734">
    <property type="component" value="Unassembled WGS sequence"/>
</dbReference>
<feature type="repeat" description="ANK" evidence="6">
    <location>
        <begin position="1213"/>
        <end position="1245"/>
    </location>
</feature>
<proteinExistence type="predicted"/>
<feature type="repeat" description="ANK" evidence="6">
    <location>
        <begin position="1177"/>
        <end position="1209"/>
    </location>
</feature>
<evidence type="ECO:0000256" key="7">
    <source>
        <dbReference type="SAM" id="MobiDB-lite"/>
    </source>
</evidence>
<keyword evidence="5 6" id="KW-0040">ANK repeat</keyword>
<evidence type="ECO:0000313" key="9">
    <source>
        <dbReference type="EMBL" id="SPJ73238.1"/>
    </source>
</evidence>
<dbReference type="Gene3D" id="3.30.60.90">
    <property type="match status" value="1"/>
</dbReference>
<feature type="repeat" description="ANK" evidence="6">
    <location>
        <begin position="1042"/>
        <end position="1074"/>
    </location>
</feature>
<dbReference type="EMBL" id="ONZP01000090">
    <property type="protein sequence ID" value="SPJ73238.1"/>
    <property type="molecule type" value="Genomic_DNA"/>
</dbReference>
<feature type="region of interest" description="Disordered" evidence="7">
    <location>
        <begin position="1"/>
        <end position="50"/>
    </location>
</feature>
<evidence type="ECO:0000256" key="1">
    <source>
        <dbReference type="ARBA" id="ARBA00022723"/>
    </source>
</evidence>
<dbReference type="InterPro" id="IPR000433">
    <property type="entry name" value="Znf_ZZ"/>
</dbReference>
<dbReference type="SMART" id="SM00248">
    <property type="entry name" value="ANK"/>
    <property type="match status" value="16"/>
</dbReference>
<keyword evidence="2" id="KW-0677">Repeat</keyword>
<dbReference type="Gene3D" id="1.25.40.20">
    <property type="entry name" value="Ankyrin repeat-containing domain"/>
    <property type="match status" value="4"/>
</dbReference>
<comment type="caution">
    <text evidence="9">The sequence shown here is derived from an EMBL/GenBank/DDBJ whole genome shotgun (WGS) entry which is preliminary data.</text>
</comment>
<evidence type="ECO:0000256" key="2">
    <source>
        <dbReference type="ARBA" id="ARBA00022737"/>
    </source>
</evidence>
<evidence type="ECO:0000259" key="8">
    <source>
        <dbReference type="PROSITE" id="PS00028"/>
    </source>
</evidence>
<dbReference type="InterPro" id="IPR002110">
    <property type="entry name" value="Ankyrin_rpt"/>
</dbReference>
<dbReference type="InterPro" id="IPR029058">
    <property type="entry name" value="AB_hydrolase_fold"/>
</dbReference>
<keyword evidence="1" id="KW-0479">Metal-binding</keyword>
<dbReference type="PANTHER" id="PTHR24198">
    <property type="entry name" value="ANKYRIN REPEAT AND PROTEIN KINASE DOMAIN-CONTAINING PROTEIN"/>
    <property type="match status" value="1"/>
</dbReference>
<dbReference type="PANTHER" id="PTHR24198:SF165">
    <property type="entry name" value="ANKYRIN REPEAT-CONTAINING PROTEIN-RELATED"/>
    <property type="match status" value="1"/>
</dbReference>
<dbReference type="InterPro" id="IPR043145">
    <property type="entry name" value="Znf_ZZ_sf"/>
</dbReference>
<sequence>MDDSGCPQNDSLDAASEVNNQPDTAPAAQKKDSPQPPSVTVEEKDEQDVTDIKITTDDLFPSETEELLNEHKLGLDINKPHGWSGSNYDDYDVITVHGIRDNYKTAWIDSKGHWILKNQLFQHLSTREINYSYEIEQDSILYQPNGLHSLAQTLVDKYAEERKSLQETETDRPIIWVCHDLGGIIVKQALFIAAQNPAKYGNIFMHTTGLFFAGTPHRFNSPDDIEDQLHKLLLLPGPEIRNKLFAKVRHLATQVDLANQRFLTTKLFDRACIYNYFVQDVKASLAEIHPTDENITLVNGVGSKIGDLNKAVTPFSRYAHFVGHSFEASGRQRASPMSHLNLVRDEASSNLGKISKWLGSALKVSYGLIRLHTCLHSLAPPTRGLSTPFDPVIPRPPVLTWLYEQEPYLSFKKQKQGPNYLHIHGSGSPLVDISEVSRLLYAAYDSSLNGGQGSPEKAVIYFEFDRNDVRYRDISSLLTYLVDTILWHFWSDSEALAYRELTYLSDINAWTVKDLYHIYSRLRSRLASKLDLTFFISCFDQCQEDERKWFMDRILHEQTHSEASCRMIISTSSRDGLEIDRIIQGRHVNLLDSPIFAKSSENLMDEYTLDLKRLIDARPIYNNFISQIRDVLQSCNNAPELGRIILTWLKSCHRGSSKNEVAATINKLSSVTVETVINTITSTLTTSLKVKAETAIDWITHAAEPWSPEALVEALKVHMSPNQEPCLDDLNSEAEIAELEKALCGIITIENRNVKFSHPSFYRTSGPNEEESRARINSSIVTACLRYFQLEGVQKTLDEFCSARLAACSTPLDAVVVFHPRITMAEYAVRLWHRHYLASGEFKPKHLVHELFGNKQARASWEITFWLLSNPFTRSDRNYISTLPVFAMLGLEDLVGEKIISEEGQPWFNDNCWDAITEAVRSGSTRIARTLLDLVTVDAKKLQRALLCAAAQDNSEILDVLLAKTSELESFQWPEDLFHRAATMGQENVLRAMLKAGFDVNKNGIYWKACPAINAAWRGQVSSLALLLKSENKLDLSMKDFTGDDLLMVAVRVGDPDLVKLIIDAGAKLNSDTDDSEKKGMVREAIGRSAHRVVDLLLQSGVPLVVGEKKGETELELAASRGLLGCVRALLRHHEKMDAQCTTGRPLHAAVAYGHKDVVRIFLEHDPKPSMDVTPPGQNTLLIRAICTGDIDLVSFLIEHGAKIDYVDPKGDFAKTPLSRACMEGHVDMVKLLLNSKADVNYTGGESDQPLFAALYYTKTDVAKYLLKETDPDVTWRASDGMGMLHGGFNQHDVLPDLLRKGAPIDGTSIWGTVLHMAARDGCLDSIKTLLNNDPKPNLEAVVGENSANSHEIGYTALQLACAKGSFECIKLLLEAGANPHIKNRENEDLVNILLRAEPGSEDCEKALKLLLSTPYSLTVDLSRYWLHSIHKKTSVNVMRLLTKSVSDLDVRDKEGYTPLAVAVSKSNKDVAKYLIEQGAKVNCFDPTYGSILHLAVSKGDLDLVKLLLKSGADPEMVDTDYGESLVYTALGIEDSTKLYKTMRYLVEEAKVPVDRMGGKFGYAIIRAAHMTKAYPEVGTRMLKFLIRHKARLSVTDNQGRRAAHFACTSTSSDGIKALIQGGEDMLGYDTFGRLPIHFAASNPDPSCFHYLLDECNETHVKFVNTRDNDQWTPLMWAARSGSIASVHRLLSEDAECWTRSIDGGWSALKLAKFADRPPSLTEQLVPKKHSRVKQDGGEEEWEDSFHRVQPGDKKDIVCDSCLVDIIGLCWKCIECNDGFSLCFKCFAHRSDFHNPEHNFKDIGPLYQEDGSEAEIVESLGKEEKASGDEQEANSANTVEIDLDEVNLEDFDLDLEDFDLPLEDDTD</sequence>
<protein>
    <recommendedName>
        <fullName evidence="8">C2H2-type domain-containing protein</fullName>
    </recommendedName>
</protein>
<dbReference type="GO" id="GO:0008270">
    <property type="term" value="F:zinc ion binding"/>
    <property type="evidence" value="ECO:0007669"/>
    <property type="project" value="UniProtKB-KW"/>
</dbReference>
<feature type="repeat" description="ANK" evidence="6">
    <location>
        <begin position="1455"/>
        <end position="1487"/>
    </location>
</feature>
<gene>
    <name evidence="9" type="ORF">FTOL_02968</name>
</gene>
<dbReference type="PROSITE" id="PS50088">
    <property type="entry name" value="ANK_REPEAT"/>
    <property type="match status" value="6"/>
</dbReference>
<feature type="domain" description="C2H2-type" evidence="8">
    <location>
        <begin position="1773"/>
        <end position="1794"/>
    </location>
</feature>
<keyword evidence="4" id="KW-0862">Zinc</keyword>
<accession>A0AAE8M3S0</accession>
<keyword evidence="3" id="KW-0863">Zinc-finger</keyword>
<keyword evidence="10" id="KW-1185">Reference proteome</keyword>
<evidence type="ECO:0000256" key="5">
    <source>
        <dbReference type="ARBA" id="ARBA00023043"/>
    </source>
</evidence>
<evidence type="ECO:0000256" key="3">
    <source>
        <dbReference type="ARBA" id="ARBA00022771"/>
    </source>
</evidence>
<reference evidence="9" key="1">
    <citation type="submission" date="2018-03" db="EMBL/GenBank/DDBJ databases">
        <authorList>
            <person name="Guldener U."/>
        </authorList>
    </citation>
    <scope>NUCLEOTIDE SEQUENCE</scope>
</reference>